<dbReference type="InterPro" id="IPR011006">
    <property type="entry name" value="CheY-like_superfamily"/>
</dbReference>
<evidence type="ECO:0000256" key="3">
    <source>
        <dbReference type="ARBA" id="ARBA00023015"/>
    </source>
</evidence>
<gene>
    <name evidence="9" type="ORF">CMV30_11580</name>
</gene>
<keyword evidence="1 6" id="KW-0597">Phosphoprotein</keyword>
<feature type="domain" description="HTH luxR-type" evidence="7">
    <location>
        <begin position="138"/>
        <end position="203"/>
    </location>
</feature>
<dbReference type="SUPFAM" id="SSF52172">
    <property type="entry name" value="CheY-like"/>
    <property type="match status" value="1"/>
</dbReference>
<proteinExistence type="predicted"/>
<evidence type="ECO:0000259" key="7">
    <source>
        <dbReference type="PROSITE" id="PS50043"/>
    </source>
</evidence>
<protein>
    <submittedName>
        <fullName evidence="9">DNA-binding response regulator</fullName>
    </submittedName>
</protein>
<dbReference type="PROSITE" id="PS50043">
    <property type="entry name" value="HTH_LUXR_2"/>
    <property type="match status" value="1"/>
</dbReference>
<evidence type="ECO:0000256" key="5">
    <source>
        <dbReference type="ARBA" id="ARBA00023163"/>
    </source>
</evidence>
<keyword evidence="4 9" id="KW-0238">DNA-binding</keyword>
<dbReference type="KEGG" id="vbh:CMV30_11580"/>
<dbReference type="AlphaFoldDB" id="A0A290QKW9"/>
<dbReference type="PROSITE" id="PS50110">
    <property type="entry name" value="RESPONSE_REGULATORY"/>
    <property type="match status" value="1"/>
</dbReference>
<reference evidence="9 10" key="1">
    <citation type="submission" date="2017-09" db="EMBL/GenBank/DDBJ databases">
        <title>Complete genome sequence of Verrucomicrobial strain HZ-65, isolated from freshwater.</title>
        <authorList>
            <person name="Choi A."/>
        </authorList>
    </citation>
    <scope>NUCLEOTIDE SEQUENCE [LARGE SCALE GENOMIC DNA]</scope>
    <source>
        <strain evidence="9 10">HZ-65</strain>
    </source>
</reference>
<evidence type="ECO:0000256" key="4">
    <source>
        <dbReference type="ARBA" id="ARBA00023125"/>
    </source>
</evidence>
<dbReference type="GO" id="GO:0032993">
    <property type="term" value="C:protein-DNA complex"/>
    <property type="evidence" value="ECO:0007669"/>
    <property type="project" value="TreeGrafter"/>
</dbReference>
<dbReference type="SUPFAM" id="SSF46894">
    <property type="entry name" value="C-terminal effector domain of the bipartite response regulators"/>
    <property type="match status" value="1"/>
</dbReference>
<dbReference type="Proteomes" id="UP000217265">
    <property type="component" value="Chromosome"/>
</dbReference>
<evidence type="ECO:0000256" key="1">
    <source>
        <dbReference type="ARBA" id="ARBA00022553"/>
    </source>
</evidence>
<feature type="domain" description="Response regulatory" evidence="8">
    <location>
        <begin position="3"/>
        <end position="119"/>
    </location>
</feature>
<dbReference type="PRINTS" id="PR00038">
    <property type="entry name" value="HTHLUXR"/>
</dbReference>
<dbReference type="Pfam" id="PF00072">
    <property type="entry name" value="Response_reg"/>
    <property type="match status" value="1"/>
</dbReference>
<evidence type="ECO:0000313" key="10">
    <source>
        <dbReference type="Proteomes" id="UP000217265"/>
    </source>
</evidence>
<accession>A0A290QKW9</accession>
<dbReference type="GO" id="GO:0000976">
    <property type="term" value="F:transcription cis-regulatory region binding"/>
    <property type="evidence" value="ECO:0007669"/>
    <property type="project" value="TreeGrafter"/>
</dbReference>
<evidence type="ECO:0000313" key="9">
    <source>
        <dbReference type="EMBL" id="ATC64542.1"/>
    </source>
</evidence>
<dbReference type="InterPro" id="IPR001789">
    <property type="entry name" value="Sig_transdc_resp-reg_receiver"/>
</dbReference>
<dbReference type="Gene3D" id="3.40.50.2300">
    <property type="match status" value="1"/>
</dbReference>
<dbReference type="GO" id="GO:0006355">
    <property type="term" value="P:regulation of DNA-templated transcription"/>
    <property type="evidence" value="ECO:0007669"/>
    <property type="project" value="InterPro"/>
</dbReference>
<keyword evidence="10" id="KW-1185">Reference proteome</keyword>
<dbReference type="InterPro" id="IPR036388">
    <property type="entry name" value="WH-like_DNA-bd_sf"/>
</dbReference>
<evidence type="ECO:0000256" key="2">
    <source>
        <dbReference type="ARBA" id="ARBA00023012"/>
    </source>
</evidence>
<dbReference type="OrthoDB" id="9814495at2"/>
<dbReference type="Gene3D" id="1.10.10.10">
    <property type="entry name" value="Winged helix-like DNA-binding domain superfamily/Winged helix DNA-binding domain"/>
    <property type="match status" value="1"/>
</dbReference>
<dbReference type="Pfam" id="PF00196">
    <property type="entry name" value="GerE"/>
    <property type="match status" value="1"/>
</dbReference>
<evidence type="ECO:0000259" key="8">
    <source>
        <dbReference type="PROSITE" id="PS50110"/>
    </source>
</evidence>
<dbReference type="PANTHER" id="PTHR48111">
    <property type="entry name" value="REGULATOR OF RPOS"/>
    <property type="match status" value="1"/>
</dbReference>
<dbReference type="RefSeq" id="WP_096056173.1">
    <property type="nucleotide sequence ID" value="NZ_CP023344.1"/>
</dbReference>
<dbReference type="EMBL" id="CP023344">
    <property type="protein sequence ID" value="ATC64542.1"/>
    <property type="molecule type" value="Genomic_DNA"/>
</dbReference>
<organism evidence="9 10">
    <name type="scientific">Nibricoccus aquaticus</name>
    <dbReference type="NCBI Taxonomy" id="2576891"/>
    <lineage>
        <taxon>Bacteria</taxon>
        <taxon>Pseudomonadati</taxon>
        <taxon>Verrucomicrobiota</taxon>
        <taxon>Opitutia</taxon>
        <taxon>Opitutales</taxon>
        <taxon>Opitutaceae</taxon>
        <taxon>Nibricoccus</taxon>
    </lineage>
</organism>
<dbReference type="InterPro" id="IPR000792">
    <property type="entry name" value="Tscrpt_reg_LuxR_C"/>
</dbReference>
<dbReference type="SMART" id="SM00421">
    <property type="entry name" value="HTH_LUXR"/>
    <property type="match status" value="1"/>
</dbReference>
<dbReference type="SMART" id="SM00448">
    <property type="entry name" value="REC"/>
    <property type="match status" value="1"/>
</dbReference>
<name>A0A290QKW9_9BACT</name>
<dbReference type="InterPro" id="IPR039420">
    <property type="entry name" value="WalR-like"/>
</dbReference>
<dbReference type="CDD" id="cd06170">
    <property type="entry name" value="LuxR_C_like"/>
    <property type="match status" value="1"/>
</dbReference>
<dbReference type="CDD" id="cd17574">
    <property type="entry name" value="REC_OmpR"/>
    <property type="match status" value="1"/>
</dbReference>
<dbReference type="GO" id="GO:0005829">
    <property type="term" value="C:cytosol"/>
    <property type="evidence" value="ECO:0007669"/>
    <property type="project" value="TreeGrafter"/>
</dbReference>
<evidence type="ECO:0000256" key="6">
    <source>
        <dbReference type="PROSITE-ProRule" id="PRU00169"/>
    </source>
</evidence>
<dbReference type="PANTHER" id="PTHR48111:SF1">
    <property type="entry name" value="TWO-COMPONENT RESPONSE REGULATOR ORR33"/>
    <property type="match status" value="1"/>
</dbReference>
<keyword evidence="3" id="KW-0805">Transcription regulation</keyword>
<feature type="modified residue" description="4-aspartylphosphate" evidence="6">
    <location>
        <position position="52"/>
    </location>
</feature>
<keyword evidence="5" id="KW-0804">Transcription</keyword>
<keyword evidence="2" id="KW-0902">Two-component regulatory system</keyword>
<dbReference type="InterPro" id="IPR016032">
    <property type="entry name" value="Sig_transdc_resp-reg_C-effctor"/>
</dbReference>
<sequence>MKKILVVDDEAIMRRNLGKILRLENFDVHEAGDGREGVELARTQLPDLILCDISMPLMDGHAVLKALREIPHTARIPFIFLTARGEHSDVRSGMTLGADDYLIKPVGVADLLAAIGARLSRIADHNGSNMPKAEPKPEMLQSLGLTPREAEVLFWVSQGKSNPEVCTILEMKLFTVKKHLENIYVKLGVENRTAASAMALEKLG</sequence>
<dbReference type="GO" id="GO:0000156">
    <property type="term" value="F:phosphorelay response regulator activity"/>
    <property type="evidence" value="ECO:0007669"/>
    <property type="project" value="TreeGrafter"/>
</dbReference>